<evidence type="ECO:0000313" key="1">
    <source>
        <dbReference type="EMBL" id="KAF6341525.1"/>
    </source>
</evidence>
<dbReference type="AlphaFoldDB" id="A0A7J7WVP7"/>
<accession>A0A7J7WVP7</accession>
<protein>
    <submittedName>
        <fullName evidence="1">Uncharacterized protein</fullName>
    </submittedName>
</protein>
<name>A0A7J7WVP7_MYOMY</name>
<dbReference type="EMBL" id="JABWUV010000007">
    <property type="protein sequence ID" value="KAF6341525.1"/>
    <property type="molecule type" value="Genomic_DNA"/>
</dbReference>
<proteinExistence type="predicted"/>
<reference evidence="1 2" key="1">
    <citation type="journal article" date="2020" name="Nature">
        <title>Six reference-quality genomes reveal evolution of bat adaptations.</title>
        <authorList>
            <person name="Jebb D."/>
            <person name="Huang Z."/>
            <person name="Pippel M."/>
            <person name="Hughes G.M."/>
            <person name="Lavrichenko K."/>
            <person name="Devanna P."/>
            <person name="Winkler S."/>
            <person name="Jermiin L.S."/>
            <person name="Skirmuntt E.C."/>
            <person name="Katzourakis A."/>
            <person name="Burkitt-Gray L."/>
            <person name="Ray D.A."/>
            <person name="Sullivan K.A.M."/>
            <person name="Roscito J.G."/>
            <person name="Kirilenko B.M."/>
            <person name="Davalos L.M."/>
            <person name="Corthals A.P."/>
            <person name="Power M.L."/>
            <person name="Jones G."/>
            <person name="Ransome R.D."/>
            <person name="Dechmann D.K.N."/>
            <person name="Locatelli A.G."/>
            <person name="Puechmaille S.J."/>
            <person name="Fedrigo O."/>
            <person name="Jarvis E.D."/>
            <person name="Hiller M."/>
            <person name="Vernes S.C."/>
            <person name="Myers E.W."/>
            <person name="Teeling E.C."/>
        </authorList>
    </citation>
    <scope>NUCLEOTIDE SEQUENCE [LARGE SCALE GENOMIC DNA]</scope>
    <source>
        <strain evidence="1">MMyoMyo1</strain>
        <tissue evidence="1">Flight muscle</tissue>
    </source>
</reference>
<sequence>MGLLGTAPAFLKPQKGFAPVQGSQPQGAWPGIAGTPLFQVQFGGHSLETGWGLRTQLSVSTQQLLVLLGRSGQGGPQGRPPRGALGTRPPEVVLLLRRVTGVASWKMDVFLEPSTACQTPTVEDWMLDDTAELGPAGCTPIRRMMTHRH</sequence>
<comment type="caution">
    <text evidence="1">The sequence shown here is derived from an EMBL/GenBank/DDBJ whole genome shotgun (WGS) entry which is preliminary data.</text>
</comment>
<dbReference type="Proteomes" id="UP000527355">
    <property type="component" value="Unassembled WGS sequence"/>
</dbReference>
<organism evidence="1 2">
    <name type="scientific">Myotis myotis</name>
    <name type="common">Greater mouse-eared bat</name>
    <name type="synonym">Vespertilio myotis</name>
    <dbReference type="NCBI Taxonomy" id="51298"/>
    <lineage>
        <taxon>Eukaryota</taxon>
        <taxon>Metazoa</taxon>
        <taxon>Chordata</taxon>
        <taxon>Craniata</taxon>
        <taxon>Vertebrata</taxon>
        <taxon>Euteleostomi</taxon>
        <taxon>Mammalia</taxon>
        <taxon>Eutheria</taxon>
        <taxon>Laurasiatheria</taxon>
        <taxon>Chiroptera</taxon>
        <taxon>Yangochiroptera</taxon>
        <taxon>Vespertilionidae</taxon>
        <taxon>Myotis</taxon>
    </lineage>
</organism>
<gene>
    <name evidence="1" type="ORF">mMyoMyo1_011941</name>
</gene>
<keyword evidence="2" id="KW-1185">Reference proteome</keyword>
<evidence type="ECO:0000313" key="2">
    <source>
        <dbReference type="Proteomes" id="UP000527355"/>
    </source>
</evidence>